<sequence>MASLRFWFHLTLILLSFSSSETRSLDAFSDKRKQTLIESAQEILKASMQRQNIVGTHYESKRLSPGGPDPQHH</sequence>
<comment type="caution">
    <text evidence="8">The sequence shown here is derived from an EMBL/GenBank/DDBJ whole genome shotgun (WGS) entry which is preliminary data.</text>
</comment>
<dbReference type="PANTHER" id="PTHR33869:SF5">
    <property type="entry name" value="CLAVATA3_ESR (CLE)-RELATED PROTEIN 4"/>
    <property type="match status" value="1"/>
</dbReference>
<feature type="chain" id="PRO_5042816757" evidence="7">
    <location>
        <begin position="23"/>
        <end position="73"/>
    </location>
</feature>
<comment type="similarity">
    <text evidence="2">Belongs to the CLV3/ESR signal peptide family.</text>
</comment>
<dbReference type="AlphaFoldDB" id="A0AAP0NCP9"/>
<keyword evidence="5" id="KW-0325">Glycoprotein</keyword>
<reference evidence="8 9" key="1">
    <citation type="journal article" date="2024" name="Plant J.">
        <title>Genome sequences and population genomics reveal climatic adaptation and genomic divergence between two closely related sweetgum species.</title>
        <authorList>
            <person name="Xu W.Q."/>
            <person name="Ren C.Q."/>
            <person name="Zhang X.Y."/>
            <person name="Comes H.P."/>
            <person name="Liu X.H."/>
            <person name="Li Y.G."/>
            <person name="Kettle C.J."/>
            <person name="Jalonen R."/>
            <person name="Gaisberger H."/>
            <person name="Ma Y.Z."/>
            <person name="Qiu Y.X."/>
        </authorList>
    </citation>
    <scope>NUCLEOTIDE SEQUENCE [LARGE SCALE GENOMIC DNA]</scope>
    <source>
        <strain evidence="8">Hangzhou</strain>
    </source>
</reference>
<evidence type="ECO:0000256" key="7">
    <source>
        <dbReference type="SAM" id="SignalP"/>
    </source>
</evidence>
<feature type="signal peptide" evidence="7">
    <location>
        <begin position="1"/>
        <end position="22"/>
    </location>
</feature>
<evidence type="ECO:0000256" key="4">
    <source>
        <dbReference type="ARBA" id="ARBA00022729"/>
    </source>
</evidence>
<dbReference type="Proteomes" id="UP001415857">
    <property type="component" value="Unassembled WGS sequence"/>
</dbReference>
<keyword evidence="4 7" id="KW-0732">Signal</keyword>
<keyword evidence="3" id="KW-0964">Secreted</keyword>
<dbReference type="GO" id="GO:0005576">
    <property type="term" value="C:extracellular region"/>
    <property type="evidence" value="ECO:0007669"/>
    <property type="project" value="UniProtKB-SubCell"/>
</dbReference>
<accession>A0AAP0NCP9</accession>
<keyword evidence="9" id="KW-1185">Reference proteome</keyword>
<dbReference type="GO" id="GO:0033612">
    <property type="term" value="F:receptor serine/threonine kinase binding"/>
    <property type="evidence" value="ECO:0007669"/>
    <property type="project" value="TreeGrafter"/>
</dbReference>
<keyword evidence="6" id="KW-0379">Hydroxylation</keyword>
<proteinExistence type="inferred from homology"/>
<dbReference type="InterPro" id="IPR039616">
    <property type="entry name" value="CLE1-4"/>
</dbReference>
<evidence type="ECO:0000256" key="6">
    <source>
        <dbReference type="ARBA" id="ARBA00023278"/>
    </source>
</evidence>
<dbReference type="PANTHER" id="PTHR33869">
    <property type="entry name" value="CLAVATA3/ESR (CLE)-RELATED PROTEIN 3"/>
    <property type="match status" value="1"/>
</dbReference>
<evidence type="ECO:0000256" key="5">
    <source>
        <dbReference type="ARBA" id="ARBA00023180"/>
    </source>
</evidence>
<evidence type="ECO:0000256" key="3">
    <source>
        <dbReference type="ARBA" id="ARBA00022525"/>
    </source>
</evidence>
<organism evidence="8 9">
    <name type="scientific">Liquidambar formosana</name>
    <name type="common">Formosan gum</name>
    <dbReference type="NCBI Taxonomy" id="63359"/>
    <lineage>
        <taxon>Eukaryota</taxon>
        <taxon>Viridiplantae</taxon>
        <taxon>Streptophyta</taxon>
        <taxon>Embryophyta</taxon>
        <taxon>Tracheophyta</taxon>
        <taxon>Spermatophyta</taxon>
        <taxon>Magnoliopsida</taxon>
        <taxon>eudicotyledons</taxon>
        <taxon>Gunneridae</taxon>
        <taxon>Pentapetalae</taxon>
        <taxon>Saxifragales</taxon>
        <taxon>Altingiaceae</taxon>
        <taxon>Liquidambar</taxon>
    </lineage>
</organism>
<name>A0AAP0NCP9_LIQFO</name>
<protein>
    <submittedName>
        <fullName evidence="8">Uncharacterized protein</fullName>
    </submittedName>
</protein>
<dbReference type="EMBL" id="JBBPBK010000015">
    <property type="protein sequence ID" value="KAK9269601.1"/>
    <property type="molecule type" value="Genomic_DNA"/>
</dbReference>
<gene>
    <name evidence="8" type="ORF">L1049_001378</name>
</gene>
<evidence type="ECO:0000256" key="2">
    <source>
        <dbReference type="ARBA" id="ARBA00005416"/>
    </source>
</evidence>
<evidence type="ECO:0000313" key="8">
    <source>
        <dbReference type="EMBL" id="KAK9269601.1"/>
    </source>
</evidence>
<evidence type="ECO:0000256" key="1">
    <source>
        <dbReference type="ARBA" id="ARBA00004239"/>
    </source>
</evidence>
<comment type="subcellular location">
    <subcellularLocation>
        <location evidence="1">Secreted</location>
        <location evidence="1">Extracellular space</location>
    </subcellularLocation>
</comment>
<evidence type="ECO:0000313" key="9">
    <source>
        <dbReference type="Proteomes" id="UP001415857"/>
    </source>
</evidence>